<dbReference type="Proteomes" id="UP001066276">
    <property type="component" value="Chromosome 4_2"/>
</dbReference>
<sequence length="89" mass="10027">MATPHHTEAFSQLASVITVATKGYLHTGQCARRRVVSAARGLTTQDVRRWIPRFSAIRRCRNFGPMPSSHRARFPLPVAVLRIPRSVFT</sequence>
<evidence type="ECO:0000313" key="1">
    <source>
        <dbReference type="EMBL" id="KAJ1160918.1"/>
    </source>
</evidence>
<name>A0AAV7SCJ7_PLEWA</name>
<organism evidence="1 2">
    <name type="scientific">Pleurodeles waltl</name>
    <name type="common">Iberian ribbed newt</name>
    <dbReference type="NCBI Taxonomy" id="8319"/>
    <lineage>
        <taxon>Eukaryota</taxon>
        <taxon>Metazoa</taxon>
        <taxon>Chordata</taxon>
        <taxon>Craniata</taxon>
        <taxon>Vertebrata</taxon>
        <taxon>Euteleostomi</taxon>
        <taxon>Amphibia</taxon>
        <taxon>Batrachia</taxon>
        <taxon>Caudata</taxon>
        <taxon>Salamandroidea</taxon>
        <taxon>Salamandridae</taxon>
        <taxon>Pleurodelinae</taxon>
        <taxon>Pleurodeles</taxon>
    </lineage>
</organism>
<accession>A0AAV7SCJ7</accession>
<dbReference type="EMBL" id="JANPWB010000008">
    <property type="protein sequence ID" value="KAJ1160918.1"/>
    <property type="molecule type" value="Genomic_DNA"/>
</dbReference>
<evidence type="ECO:0000313" key="2">
    <source>
        <dbReference type="Proteomes" id="UP001066276"/>
    </source>
</evidence>
<dbReference type="AlphaFoldDB" id="A0AAV7SCJ7"/>
<keyword evidence="2" id="KW-1185">Reference proteome</keyword>
<proteinExistence type="predicted"/>
<gene>
    <name evidence="1" type="ORF">NDU88_001408</name>
</gene>
<comment type="caution">
    <text evidence="1">The sequence shown here is derived from an EMBL/GenBank/DDBJ whole genome shotgun (WGS) entry which is preliminary data.</text>
</comment>
<protein>
    <submittedName>
        <fullName evidence="1">Uncharacterized protein</fullName>
    </submittedName>
</protein>
<reference evidence="1" key="1">
    <citation type="journal article" date="2022" name="bioRxiv">
        <title>Sequencing and chromosome-scale assembly of the giantPleurodeles waltlgenome.</title>
        <authorList>
            <person name="Brown T."/>
            <person name="Elewa A."/>
            <person name="Iarovenko S."/>
            <person name="Subramanian E."/>
            <person name="Araus A.J."/>
            <person name="Petzold A."/>
            <person name="Susuki M."/>
            <person name="Suzuki K.-i.T."/>
            <person name="Hayashi T."/>
            <person name="Toyoda A."/>
            <person name="Oliveira C."/>
            <person name="Osipova E."/>
            <person name="Leigh N.D."/>
            <person name="Simon A."/>
            <person name="Yun M.H."/>
        </authorList>
    </citation>
    <scope>NUCLEOTIDE SEQUENCE</scope>
    <source>
        <strain evidence="1">20211129_DDA</strain>
        <tissue evidence="1">Liver</tissue>
    </source>
</reference>